<keyword evidence="2 7" id="KW-0813">Transport</keyword>
<protein>
    <submittedName>
        <fullName evidence="9">Amino acid ABC transporter membrane protein 1, PAAT family</fullName>
    </submittedName>
</protein>
<dbReference type="GO" id="GO:0043190">
    <property type="term" value="C:ATP-binding cassette (ABC) transporter complex"/>
    <property type="evidence" value="ECO:0007669"/>
    <property type="project" value="InterPro"/>
</dbReference>
<dbReference type="PANTHER" id="PTHR30614:SF45">
    <property type="entry name" value="L-CYSTINE TRANSPORT SYSTEM PERMEASE PROTEIN TCYL"/>
    <property type="match status" value="1"/>
</dbReference>
<feature type="transmembrane region" description="Helical" evidence="7">
    <location>
        <begin position="198"/>
        <end position="217"/>
    </location>
</feature>
<name>A0A1I4NHT1_9FIRM</name>
<dbReference type="PROSITE" id="PS50928">
    <property type="entry name" value="ABC_TM1"/>
    <property type="match status" value="1"/>
</dbReference>
<dbReference type="GO" id="GO:0022857">
    <property type="term" value="F:transmembrane transporter activity"/>
    <property type="evidence" value="ECO:0007669"/>
    <property type="project" value="InterPro"/>
</dbReference>
<dbReference type="NCBIfam" id="TIGR01726">
    <property type="entry name" value="HEQRo_perm_3TM"/>
    <property type="match status" value="1"/>
</dbReference>
<organism evidence="9 10">
    <name type="scientific">Pelosinus propionicus DSM 13327</name>
    <dbReference type="NCBI Taxonomy" id="1123291"/>
    <lineage>
        <taxon>Bacteria</taxon>
        <taxon>Bacillati</taxon>
        <taxon>Bacillota</taxon>
        <taxon>Negativicutes</taxon>
        <taxon>Selenomonadales</taxon>
        <taxon>Sporomusaceae</taxon>
        <taxon>Pelosinus</taxon>
    </lineage>
</organism>
<evidence type="ECO:0000256" key="5">
    <source>
        <dbReference type="ARBA" id="ARBA00022989"/>
    </source>
</evidence>
<keyword evidence="5 7" id="KW-1133">Transmembrane helix</keyword>
<dbReference type="SUPFAM" id="SSF161098">
    <property type="entry name" value="MetI-like"/>
    <property type="match status" value="1"/>
</dbReference>
<dbReference type="CDD" id="cd06261">
    <property type="entry name" value="TM_PBP2"/>
    <property type="match status" value="1"/>
</dbReference>
<evidence type="ECO:0000256" key="3">
    <source>
        <dbReference type="ARBA" id="ARBA00022475"/>
    </source>
</evidence>
<dbReference type="Pfam" id="PF00528">
    <property type="entry name" value="BPD_transp_1"/>
    <property type="match status" value="1"/>
</dbReference>
<feature type="transmembrane region" description="Helical" evidence="7">
    <location>
        <begin position="57"/>
        <end position="78"/>
    </location>
</feature>
<proteinExistence type="inferred from homology"/>
<evidence type="ECO:0000313" key="10">
    <source>
        <dbReference type="Proteomes" id="UP000199520"/>
    </source>
</evidence>
<keyword evidence="3" id="KW-1003">Cell membrane</keyword>
<evidence type="ECO:0000313" key="9">
    <source>
        <dbReference type="EMBL" id="SFM14733.1"/>
    </source>
</evidence>
<feature type="domain" description="ABC transmembrane type-1" evidence="8">
    <location>
        <begin position="21"/>
        <end position="216"/>
    </location>
</feature>
<feature type="transmembrane region" description="Helical" evidence="7">
    <location>
        <begin position="20"/>
        <end position="45"/>
    </location>
</feature>
<keyword evidence="10" id="KW-1185">Reference proteome</keyword>
<keyword evidence="6 7" id="KW-0472">Membrane</keyword>
<dbReference type="InterPro" id="IPR010065">
    <property type="entry name" value="AA_ABC_transptr_permease_3TM"/>
</dbReference>
<dbReference type="InterPro" id="IPR035906">
    <property type="entry name" value="MetI-like_sf"/>
</dbReference>
<keyword evidence="4 7" id="KW-0812">Transmembrane</keyword>
<dbReference type="EMBL" id="FOTS01000046">
    <property type="protein sequence ID" value="SFM14733.1"/>
    <property type="molecule type" value="Genomic_DNA"/>
</dbReference>
<comment type="subcellular location">
    <subcellularLocation>
        <location evidence="1 7">Cell membrane</location>
        <topology evidence="1 7">Multi-pass membrane protein</topology>
    </subcellularLocation>
</comment>
<accession>A0A1I4NHT1</accession>
<evidence type="ECO:0000256" key="6">
    <source>
        <dbReference type="ARBA" id="ARBA00023136"/>
    </source>
</evidence>
<dbReference type="STRING" id="1123291.SAMN04490355_104645"/>
<dbReference type="Proteomes" id="UP000199520">
    <property type="component" value="Unassembled WGS sequence"/>
</dbReference>
<dbReference type="Gene3D" id="1.10.3720.10">
    <property type="entry name" value="MetI-like"/>
    <property type="match status" value="1"/>
</dbReference>
<gene>
    <name evidence="9" type="ORF">SAMN04490355_104645</name>
</gene>
<dbReference type="InterPro" id="IPR043429">
    <property type="entry name" value="ArtM/GltK/GlnP/TcyL/YhdX-like"/>
</dbReference>
<dbReference type="RefSeq" id="WP_090941824.1">
    <property type="nucleotide sequence ID" value="NZ_FOTS01000046.1"/>
</dbReference>
<evidence type="ECO:0000256" key="4">
    <source>
        <dbReference type="ARBA" id="ARBA00022692"/>
    </source>
</evidence>
<evidence type="ECO:0000256" key="1">
    <source>
        <dbReference type="ARBA" id="ARBA00004651"/>
    </source>
</evidence>
<dbReference type="OrthoDB" id="9787841at2"/>
<evidence type="ECO:0000256" key="7">
    <source>
        <dbReference type="RuleBase" id="RU363032"/>
    </source>
</evidence>
<feature type="transmembrane region" description="Helical" evidence="7">
    <location>
        <begin position="141"/>
        <end position="159"/>
    </location>
</feature>
<comment type="similarity">
    <text evidence="7">Belongs to the binding-protein-dependent transport system permease family.</text>
</comment>
<reference evidence="10" key="1">
    <citation type="submission" date="2016-10" db="EMBL/GenBank/DDBJ databases">
        <authorList>
            <person name="Varghese N."/>
            <person name="Submissions S."/>
        </authorList>
    </citation>
    <scope>NUCLEOTIDE SEQUENCE [LARGE SCALE GENOMIC DNA]</scope>
    <source>
        <strain evidence="10">DSM 13327</strain>
    </source>
</reference>
<evidence type="ECO:0000259" key="8">
    <source>
        <dbReference type="PROSITE" id="PS50928"/>
    </source>
</evidence>
<evidence type="ECO:0000256" key="2">
    <source>
        <dbReference type="ARBA" id="ARBA00022448"/>
    </source>
</evidence>
<dbReference type="GO" id="GO:0006865">
    <property type="term" value="P:amino acid transport"/>
    <property type="evidence" value="ECO:0007669"/>
    <property type="project" value="TreeGrafter"/>
</dbReference>
<dbReference type="PANTHER" id="PTHR30614">
    <property type="entry name" value="MEMBRANE COMPONENT OF AMINO ACID ABC TRANSPORTER"/>
    <property type="match status" value="1"/>
</dbReference>
<feature type="transmembrane region" description="Helical" evidence="7">
    <location>
        <begin position="98"/>
        <end position="120"/>
    </location>
</feature>
<dbReference type="AlphaFoldDB" id="A0A1I4NHT1"/>
<dbReference type="InterPro" id="IPR000515">
    <property type="entry name" value="MetI-like"/>
</dbReference>
<sequence length="228" mass="25670">MGSLFDIKLVFEYFPAIISRFHITLLIVVFSITVGMLLGLLIAAIRIYKIPVLNHIAVVYVSFIRGTPIIIQLFIVYYGLPLLLDAMGIDINQWEKLYFVLAAYGFNNAAFISEIIRSAILSVPQGQREAAYSIGLSRWQALRRVILPQAFLIAFPVFGTRVVNTFESTSLAFTLGILDMIGQAQAIGNRTYHELEGYAVIAVVFIVVSLLLEKMFLHAEKRLILNRR</sequence>